<accession>A0A7W7QCK6</accession>
<comment type="caution">
    <text evidence="4">The sequence shown here is derived from an EMBL/GenBank/DDBJ whole genome shotgun (WGS) entry which is preliminary data.</text>
</comment>
<reference evidence="4 5" key="1">
    <citation type="submission" date="2020-08" db="EMBL/GenBank/DDBJ databases">
        <title>Genomic Encyclopedia of Type Strains, Phase III (KMG-III): the genomes of soil and plant-associated and newly described type strains.</title>
        <authorList>
            <person name="Whitman W."/>
        </authorList>
    </citation>
    <scope>NUCLEOTIDE SEQUENCE [LARGE SCALE GENOMIC DNA]</scope>
    <source>
        <strain evidence="4 5">CECT 8960</strain>
    </source>
</reference>
<comment type="pathway">
    <text evidence="1">Cofactor biosynthesis; adenosylcobalamin biosynthesis.</text>
</comment>
<dbReference type="EC" id="1.3.1.106" evidence="4"/>
<protein>
    <submittedName>
        <fullName evidence="4">Precorrin-6A/cobalt-precorrin-6A reductase</fullName>
        <ecNumber evidence="4">1.3.1.106</ecNumber>
        <ecNumber evidence="4">1.3.1.54</ecNumber>
    </submittedName>
</protein>
<dbReference type="PANTHER" id="PTHR36925:SF1">
    <property type="entry name" value="COBALT-PRECORRIN-6A REDUCTASE"/>
    <property type="match status" value="1"/>
</dbReference>
<dbReference type="InterPro" id="IPR003723">
    <property type="entry name" value="Precorrin-6x_reduct"/>
</dbReference>
<keyword evidence="2" id="KW-0169">Cobalamin biosynthesis</keyword>
<sequence length="246" mass="26147">MNRCVAILGGTGEARELAAELAGHRATRVISTLAGRVERPRMPTGEVRVGGFGGPLGLADWLAAEKVTAVVDATHPFAERISASAAKAARYAGIPLVLLRRPGWTPGPGDDWHWADSLAEAASMLPGLGRRVFLTTGRQGLAAFARSGRWFLIRCVDPPGLPLPARKELILSRGPYTVDGERELMTTHDIDLLVTKDSGGDQTAAKLTVARELRIPVIMVRRPTPPDVPIVATVDEALSWLGSAGG</sequence>
<dbReference type="RefSeq" id="WP_184814969.1">
    <property type="nucleotide sequence ID" value="NZ_JACHJQ010000008.1"/>
</dbReference>
<dbReference type="AlphaFoldDB" id="A0A7W7QCK6"/>
<dbReference type="EMBL" id="JACHJQ010000008">
    <property type="protein sequence ID" value="MBB4910958.1"/>
    <property type="molecule type" value="Genomic_DNA"/>
</dbReference>
<dbReference type="NCBIfam" id="TIGR00715">
    <property type="entry name" value="precor6x_red"/>
    <property type="match status" value="1"/>
</dbReference>
<dbReference type="Pfam" id="PF02571">
    <property type="entry name" value="CbiJ"/>
    <property type="match status" value="1"/>
</dbReference>
<evidence type="ECO:0000313" key="5">
    <source>
        <dbReference type="Proteomes" id="UP000520767"/>
    </source>
</evidence>
<evidence type="ECO:0000256" key="2">
    <source>
        <dbReference type="ARBA" id="ARBA00022573"/>
    </source>
</evidence>
<dbReference type="Proteomes" id="UP000520767">
    <property type="component" value="Unassembled WGS sequence"/>
</dbReference>
<dbReference type="GO" id="GO:0009236">
    <property type="term" value="P:cobalamin biosynthetic process"/>
    <property type="evidence" value="ECO:0007669"/>
    <property type="project" value="UniProtKB-UniPathway"/>
</dbReference>
<keyword evidence="3 4" id="KW-0560">Oxidoreductase</keyword>
<dbReference type="NCBIfam" id="NF005968">
    <property type="entry name" value="PRK08057.1-2"/>
    <property type="match status" value="1"/>
</dbReference>
<name>A0A7W7QCK6_9PSEU</name>
<gene>
    <name evidence="4" type="ORF">FHR82_007217</name>
</gene>
<proteinExistence type="predicted"/>
<evidence type="ECO:0000256" key="3">
    <source>
        <dbReference type="ARBA" id="ARBA00023002"/>
    </source>
</evidence>
<evidence type="ECO:0000313" key="4">
    <source>
        <dbReference type="EMBL" id="MBB4910958.1"/>
    </source>
</evidence>
<dbReference type="UniPathway" id="UPA00148"/>
<dbReference type="PANTHER" id="PTHR36925">
    <property type="entry name" value="COBALT-PRECORRIN-6A REDUCTASE"/>
    <property type="match status" value="1"/>
</dbReference>
<evidence type="ECO:0000256" key="1">
    <source>
        <dbReference type="ARBA" id="ARBA00004953"/>
    </source>
</evidence>
<dbReference type="EC" id="1.3.1.54" evidence="4"/>
<keyword evidence="5" id="KW-1185">Reference proteome</keyword>
<dbReference type="PROSITE" id="PS51014">
    <property type="entry name" value="COBK_CBIJ"/>
    <property type="match status" value="1"/>
</dbReference>
<organism evidence="4 5">
    <name type="scientific">Actinophytocola algeriensis</name>
    <dbReference type="NCBI Taxonomy" id="1768010"/>
    <lineage>
        <taxon>Bacteria</taxon>
        <taxon>Bacillati</taxon>
        <taxon>Actinomycetota</taxon>
        <taxon>Actinomycetes</taxon>
        <taxon>Pseudonocardiales</taxon>
        <taxon>Pseudonocardiaceae</taxon>
    </lineage>
</organism>
<dbReference type="GO" id="GO:0016994">
    <property type="term" value="F:precorrin-6A reductase activity"/>
    <property type="evidence" value="ECO:0007669"/>
    <property type="project" value="UniProtKB-EC"/>
</dbReference>